<evidence type="ECO:0000256" key="1">
    <source>
        <dbReference type="SAM" id="Phobius"/>
    </source>
</evidence>
<keyword evidence="1" id="KW-1133">Transmembrane helix</keyword>
<protein>
    <submittedName>
        <fullName evidence="2">Uncharacterized protein</fullName>
    </submittedName>
</protein>
<organism evidence="2 3">
    <name type="scientific">Caulobacter segnis</name>
    <dbReference type="NCBI Taxonomy" id="88688"/>
    <lineage>
        <taxon>Bacteria</taxon>
        <taxon>Pseudomonadati</taxon>
        <taxon>Pseudomonadota</taxon>
        <taxon>Alphaproteobacteria</taxon>
        <taxon>Caulobacterales</taxon>
        <taxon>Caulobacteraceae</taxon>
        <taxon>Caulobacter</taxon>
    </lineage>
</organism>
<evidence type="ECO:0000313" key="3">
    <source>
        <dbReference type="Proteomes" id="UP001057520"/>
    </source>
</evidence>
<name>A0ABY4ZXQ4_9CAUL</name>
<dbReference type="EMBL" id="CP096040">
    <property type="protein sequence ID" value="USQ97488.1"/>
    <property type="molecule type" value="Genomic_DNA"/>
</dbReference>
<feature type="transmembrane region" description="Helical" evidence="1">
    <location>
        <begin position="20"/>
        <end position="40"/>
    </location>
</feature>
<evidence type="ECO:0000313" key="2">
    <source>
        <dbReference type="EMBL" id="USQ97488.1"/>
    </source>
</evidence>
<keyword evidence="1" id="KW-0812">Transmembrane</keyword>
<dbReference type="Proteomes" id="UP001057520">
    <property type="component" value="Chromosome"/>
</dbReference>
<gene>
    <name evidence="2" type="ORF">MZV50_08115</name>
</gene>
<keyword evidence="3" id="KW-1185">Reference proteome</keyword>
<sequence length="45" mass="4880">MALLDHHRGHDRQHPAGSALCVGVTLAGLVVLAVTLSWLFTLVRF</sequence>
<keyword evidence="1" id="KW-0472">Membrane</keyword>
<reference evidence="2 3" key="1">
    <citation type="submission" date="2022-04" db="EMBL/GenBank/DDBJ databases">
        <title>Genome sequence of soybean root-associated Caulobacter segnis RL271.</title>
        <authorList>
            <person name="Longley R."/>
            <person name="Bonito G."/>
            <person name="Trigodet F."/>
            <person name="Crosson S."/>
            <person name="Fiebig A."/>
        </authorList>
    </citation>
    <scope>NUCLEOTIDE SEQUENCE [LARGE SCALE GENOMIC DNA]</scope>
    <source>
        <strain evidence="2 3">RL271</strain>
    </source>
</reference>
<proteinExistence type="predicted"/>
<accession>A0ABY4ZXQ4</accession>